<keyword evidence="2" id="KW-0134">Cell wall</keyword>
<dbReference type="Pfam" id="PF02836">
    <property type="entry name" value="Glyco_hydro_2_C"/>
    <property type="match status" value="1"/>
</dbReference>
<dbReference type="InterPro" id="IPR040605">
    <property type="entry name" value="Glyco_hydro2_dom5"/>
</dbReference>
<evidence type="ECO:0000259" key="16">
    <source>
        <dbReference type="Pfam" id="PF18565"/>
    </source>
</evidence>
<keyword evidence="3" id="KW-0964">Secreted</keyword>
<feature type="domain" description="Gram-positive cocci surface proteins LPxTG" evidence="11">
    <location>
        <begin position="1497"/>
        <end position="1533"/>
    </location>
</feature>
<feature type="domain" description="Glycosyl hydrolases family 2 sugar binding" evidence="13">
    <location>
        <begin position="197"/>
        <end position="288"/>
    </location>
</feature>
<name>A0A1W1ZCA8_9LACT</name>
<feature type="domain" description="DUF4982" evidence="15">
    <location>
        <begin position="772"/>
        <end position="843"/>
    </location>
</feature>
<keyword evidence="7" id="KW-0326">Glycosidase</keyword>
<evidence type="ECO:0000313" key="18">
    <source>
        <dbReference type="Proteomes" id="UP000243884"/>
    </source>
</evidence>
<dbReference type="SUPFAM" id="SSF49373">
    <property type="entry name" value="Invasin/intimin cell-adhesion fragments"/>
    <property type="match status" value="1"/>
</dbReference>
<evidence type="ECO:0000259" key="12">
    <source>
        <dbReference type="Pfam" id="PF02836"/>
    </source>
</evidence>
<keyword evidence="9" id="KW-1133">Transmembrane helix</keyword>
<dbReference type="RefSeq" id="WP_084099376.1">
    <property type="nucleotide sequence ID" value="NZ_FWXK01000007.1"/>
</dbReference>
<dbReference type="GO" id="GO:0004553">
    <property type="term" value="F:hydrolase activity, hydrolyzing O-glycosyl compounds"/>
    <property type="evidence" value="ECO:0007669"/>
    <property type="project" value="InterPro"/>
</dbReference>
<evidence type="ECO:0000256" key="4">
    <source>
        <dbReference type="ARBA" id="ARBA00022729"/>
    </source>
</evidence>
<gene>
    <name evidence="17" type="ORF">SAMN04487984_1266</name>
</gene>
<evidence type="ECO:0000256" key="1">
    <source>
        <dbReference type="ARBA" id="ARBA00007401"/>
    </source>
</evidence>
<dbReference type="SUPFAM" id="SSF49785">
    <property type="entry name" value="Galactose-binding domain-like"/>
    <property type="match status" value="1"/>
</dbReference>
<evidence type="ECO:0000259" key="13">
    <source>
        <dbReference type="Pfam" id="PF02837"/>
    </source>
</evidence>
<evidence type="ECO:0000259" key="11">
    <source>
        <dbReference type="Pfam" id="PF00746"/>
    </source>
</evidence>
<organism evidence="17 18">
    <name type="scientific">Aerococcus suis</name>
    <dbReference type="NCBI Taxonomy" id="371602"/>
    <lineage>
        <taxon>Bacteria</taxon>
        <taxon>Bacillati</taxon>
        <taxon>Bacillota</taxon>
        <taxon>Bacilli</taxon>
        <taxon>Lactobacillales</taxon>
        <taxon>Aerococcaceae</taxon>
        <taxon>Aerococcus</taxon>
    </lineage>
</organism>
<evidence type="ECO:0000259" key="10">
    <source>
        <dbReference type="Pfam" id="PF00703"/>
    </source>
</evidence>
<protein>
    <submittedName>
        <fullName evidence="17">Beta-galactosidase</fullName>
    </submittedName>
</protein>
<feature type="domain" description="Bacterial Ig-like" evidence="14">
    <location>
        <begin position="990"/>
        <end position="1038"/>
    </location>
</feature>
<dbReference type="InterPro" id="IPR006104">
    <property type="entry name" value="Glyco_hydro_2_N"/>
</dbReference>
<dbReference type="OrthoDB" id="9762066at2"/>
<evidence type="ECO:0000256" key="2">
    <source>
        <dbReference type="ARBA" id="ARBA00022512"/>
    </source>
</evidence>
<sequence>MKGPDLKNYRKISKFSVGVSCALACLMFQNQVAVHAEEIAPEVGQENHLNQDEKVNDVENNISSDTETGTESLAEAEPNSESSEETVVEETEDQSVEEEENVSESTEEDIQTETNTEEIKGIQSDSNEKTTLDFISEDERETTFNENWKLIPEDVESAKEKDFDDEIYETIDLPNDISIGKDFSTRYEAESGFLPGGVAWYRKEFLVPEKYADKRIYLNFDGSYMTTDLYINEKKVGEYKNGYTPFTFDITDFLVKDGKTENLLSVCVENKLPSSRWYSGTGIFRDVNISVLNPVHIDQNGITVTTPNLEKEVSGTVTVPIEVSVVNSEDEDKNIQINHRPIDADGNVVASTEGELLSVKPGSTIATNELHVDNPHLWDVENPYLYVLETDILSDGNVIDHKAIDYGFRYFNFDRDKGFFLNGKPLKIKGVSMHHDQGALGAVQNEKAIERQILMLKDMGANAIRSTHNPASTALIDLANKHGMLIIDEAFDGWTNHKNGNTNDFSKYFNEKIGDQDYLLHADSEMTWAEFATKAMVERGKNAPSIIMWSIGNEITEGASGDMSHYPEVAANLIKWVQEVDATRPVTIGDNRVNDSILEPINDLITQAGGVVGKNYKDAKTLEQVREKHPDWILYGSETTSAIHTRGEYGTFGRDNNKLAMSEYDNDSSRVGWGHSASKAWKDIIENDWNAGIFVWTGFDYIGEPTPWNGIGPGSVSGQGAKPNSSYFGIIDTAGFPKDTYYLYHSMWNDKENTLHLMSTWNDDEIVKTKDGKVQVDVYTDADRVELYLNDKLIGEAESTLHTTPMGHQYRRFDNDKPYPTFFVDWEEGTLSAKAFDKDGNEITEKAIGRHEISTSYAPTNLKLNTVHHEITADGKDLAYIEVDVLDEFGNIVSNADNMINFEIEGPGEIVGVDNGNQADTDSYKDTKRRAFHGKALVIVQSTKKAGDIKLTASSDDIATDEIMIKSIAPEKENEAYLESYEMPGSYYMTVGEDLELPDKVQVTDSNGEQEELAVNWNEEELSQITKPGNYNISGKLADSDYYVNVRVQVVNPVMTVENHSTFTYQGETPDLPEYLRAIDNQGKESILVPVTWNIGDETFDELGNVQIHGEANIFNETIPVISNVRVVEAIEKSKNIANPEIGKPVFSNGYLDKEGNITDLEDKPISDSFDGLNNDGRNTNERWTTYSLRNDNSIDSFYLQLTWDQEYTFNNLNLWHYTDNNSILPGVDRIHFEYYDSEKEEWVNIPFSNITQVSYQSGVTSYSFVDPVTTDKLRIWLDKVDGRTFGFTEIEVLTYVEEELAHSKSNAQQIKINGEVVDISPDVPFEFSSAHTPLIETITEDNGNVTLIANGNQEWILRVKSEDGQHITDYLLRNVYSPSEESGSEYVEDPYVEGDNIIEKDVTDLPANGDFHSEYVEDPYIEGKEIISKEVANEGVTSEENDDESIDNEMMNHNFIEFIDHDLSEIDDSYNSQPINLDNQGMENILMASEEREMVKKDNQTLPKTGVNVGVIVGGLTSLVSGLGLARKKKDKK</sequence>
<dbReference type="InterPro" id="IPR032311">
    <property type="entry name" value="DUF4982"/>
</dbReference>
<proteinExistence type="inferred from homology"/>
<keyword evidence="9" id="KW-0472">Membrane</keyword>
<dbReference type="InterPro" id="IPR008964">
    <property type="entry name" value="Invasin/intimin_cell_adhesion"/>
</dbReference>
<reference evidence="18" key="1">
    <citation type="submission" date="2017-04" db="EMBL/GenBank/DDBJ databases">
        <authorList>
            <person name="Varghese N."/>
            <person name="Submissions S."/>
        </authorList>
    </citation>
    <scope>NUCLEOTIDE SEQUENCE [LARGE SCALE GENOMIC DNA]</scope>
    <source>
        <strain evidence="18">DSM 21500</strain>
    </source>
</reference>
<keyword evidence="4" id="KW-0732">Signal</keyword>
<feature type="compositionally biased region" description="Polar residues" evidence="8">
    <location>
        <begin position="61"/>
        <end position="70"/>
    </location>
</feature>
<dbReference type="Pfam" id="PF00703">
    <property type="entry name" value="Glyco_hydro_2"/>
    <property type="match status" value="1"/>
</dbReference>
<dbReference type="InterPro" id="IPR011081">
    <property type="entry name" value="Big_4"/>
</dbReference>
<feature type="compositionally biased region" description="Low complexity" evidence="8">
    <location>
        <begin position="71"/>
        <end position="81"/>
    </location>
</feature>
<dbReference type="InterPro" id="IPR019931">
    <property type="entry name" value="LPXTG_anchor"/>
</dbReference>
<dbReference type="Proteomes" id="UP000243884">
    <property type="component" value="Unassembled WGS sequence"/>
</dbReference>
<keyword evidence="6" id="KW-0572">Peptidoglycan-anchor</keyword>
<dbReference type="InterPro" id="IPR013783">
    <property type="entry name" value="Ig-like_fold"/>
</dbReference>
<evidence type="ECO:0000256" key="7">
    <source>
        <dbReference type="ARBA" id="ARBA00023295"/>
    </source>
</evidence>
<dbReference type="Gene3D" id="2.60.120.260">
    <property type="entry name" value="Galactose-binding domain-like"/>
    <property type="match status" value="1"/>
</dbReference>
<dbReference type="InterPro" id="IPR006101">
    <property type="entry name" value="Glyco_hydro_2"/>
</dbReference>
<evidence type="ECO:0000256" key="6">
    <source>
        <dbReference type="ARBA" id="ARBA00023088"/>
    </source>
</evidence>
<evidence type="ECO:0000313" key="17">
    <source>
        <dbReference type="EMBL" id="SMC46064.1"/>
    </source>
</evidence>
<evidence type="ECO:0000256" key="3">
    <source>
        <dbReference type="ARBA" id="ARBA00022525"/>
    </source>
</evidence>
<dbReference type="InterPro" id="IPR051913">
    <property type="entry name" value="GH2_Domain-Containing"/>
</dbReference>
<dbReference type="InterPro" id="IPR036156">
    <property type="entry name" value="Beta-gal/glucu_dom_sf"/>
</dbReference>
<evidence type="ECO:0000256" key="9">
    <source>
        <dbReference type="SAM" id="Phobius"/>
    </source>
</evidence>
<comment type="similarity">
    <text evidence="1">Belongs to the glycosyl hydrolase 2 family.</text>
</comment>
<dbReference type="PANTHER" id="PTHR42732">
    <property type="entry name" value="BETA-GALACTOSIDASE"/>
    <property type="match status" value="1"/>
</dbReference>
<dbReference type="PRINTS" id="PR00132">
    <property type="entry name" value="GLHYDRLASE2"/>
</dbReference>
<dbReference type="InterPro" id="IPR006103">
    <property type="entry name" value="Glyco_hydro_2_cat"/>
</dbReference>
<dbReference type="InterPro" id="IPR006102">
    <property type="entry name" value="Ig-like_GH2"/>
</dbReference>
<dbReference type="Pfam" id="PF02837">
    <property type="entry name" value="Glyco_hydro_2_N"/>
    <property type="match status" value="1"/>
</dbReference>
<feature type="region of interest" description="Disordered" evidence="8">
    <location>
        <begin position="61"/>
        <end position="131"/>
    </location>
</feature>
<evidence type="ECO:0000256" key="5">
    <source>
        <dbReference type="ARBA" id="ARBA00022801"/>
    </source>
</evidence>
<evidence type="ECO:0000256" key="8">
    <source>
        <dbReference type="SAM" id="MobiDB-lite"/>
    </source>
</evidence>
<evidence type="ECO:0000259" key="15">
    <source>
        <dbReference type="Pfam" id="PF16355"/>
    </source>
</evidence>
<feature type="domain" description="Glycoside hydrolase family 2 immunoglobulin-like beta-sandwich" evidence="10">
    <location>
        <begin position="303"/>
        <end position="409"/>
    </location>
</feature>
<keyword evidence="18" id="KW-1185">Reference proteome</keyword>
<dbReference type="Pfam" id="PF00746">
    <property type="entry name" value="Gram_pos_anchor"/>
    <property type="match status" value="1"/>
</dbReference>
<dbReference type="InterPro" id="IPR017853">
    <property type="entry name" value="GH"/>
</dbReference>
<dbReference type="STRING" id="371602.SAMN04487984_1266"/>
<feature type="compositionally biased region" description="Acidic residues" evidence="8">
    <location>
        <begin position="82"/>
        <end position="111"/>
    </location>
</feature>
<dbReference type="PANTHER" id="PTHR42732:SF1">
    <property type="entry name" value="BETA-MANNOSIDASE"/>
    <property type="match status" value="1"/>
</dbReference>
<dbReference type="Pfam" id="PF18565">
    <property type="entry name" value="Glyco_hydro2_C5"/>
    <property type="match status" value="1"/>
</dbReference>
<keyword evidence="5" id="KW-0378">Hydrolase</keyword>
<dbReference type="Gene3D" id="3.20.20.80">
    <property type="entry name" value="Glycosidases"/>
    <property type="match status" value="1"/>
</dbReference>
<feature type="domain" description="Glycoside hydrolase family 2 catalytic" evidence="12">
    <location>
        <begin position="415"/>
        <end position="632"/>
    </location>
</feature>
<dbReference type="SUPFAM" id="SSF51445">
    <property type="entry name" value="(Trans)glycosidases"/>
    <property type="match status" value="1"/>
</dbReference>
<dbReference type="EMBL" id="FWXK01000007">
    <property type="protein sequence ID" value="SMC46064.1"/>
    <property type="molecule type" value="Genomic_DNA"/>
</dbReference>
<feature type="domain" description="Glycoside hydrolase family 2" evidence="16">
    <location>
        <begin position="862"/>
        <end position="963"/>
    </location>
</feature>
<dbReference type="Pfam" id="PF16355">
    <property type="entry name" value="DUF4982"/>
    <property type="match status" value="1"/>
</dbReference>
<dbReference type="GO" id="GO:0005975">
    <property type="term" value="P:carbohydrate metabolic process"/>
    <property type="evidence" value="ECO:0007669"/>
    <property type="project" value="InterPro"/>
</dbReference>
<dbReference type="SUPFAM" id="SSF49303">
    <property type="entry name" value="beta-Galactosidase/glucuronidase domain"/>
    <property type="match status" value="1"/>
</dbReference>
<accession>A0A1W1ZCA8</accession>
<dbReference type="Pfam" id="PF07532">
    <property type="entry name" value="Big_4"/>
    <property type="match status" value="1"/>
</dbReference>
<dbReference type="Gene3D" id="2.60.40.10">
    <property type="entry name" value="Immunoglobulins"/>
    <property type="match status" value="3"/>
</dbReference>
<dbReference type="InterPro" id="IPR008979">
    <property type="entry name" value="Galactose-bd-like_sf"/>
</dbReference>
<evidence type="ECO:0000259" key="14">
    <source>
        <dbReference type="Pfam" id="PF07532"/>
    </source>
</evidence>
<feature type="transmembrane region" description="Helical" evidence="9">
    <location>
        <begin position="1507"/>
        <end position="1527"/>
    </location>
</feature>
<keyword evidence="9" id="KW-0812">Transmembrane</keyword>